<comment type="caution">
    <text evidence="4">The sequence shown here is derived from an EMBL/GenBank/DDBJ whole genome shotgun (WGS) entry which is preliminary data.</text>
</comment>
<sequence>MDDVPGLTIIEDEAALLLDTVEEAEMLLAAIDDVLELLMCEEIANAEEDEILLIGLILDVVILVAVVAVVTVGAIVRLVTVVGVVAVVGDVAVLRVVAVVRVVTAVGFVAVVGVAEVAVAKIGFSEGESLKPTLLDAERLVVVILKLDEVWRLEELKAVAEDSISGEEMEDETYKLFEDGKEELELGEELLGEDVAMLEELDVVAEARPAEEDATEDIDDDTLELLEEDALDEEELAEDDKELLTLEEELLENEDDIEAVTEASFAENDKSEDIDDETLELLEDDALELEEDDRLELTELEEEELLDDVAEARLAETP</sequence>
<feature type="non-terminal residue" evidence="4">
    <location>
        <position position="318"/>
    </location>
</feature>
<accession>A0A9P8ERF9</accession>
<protein>
    <submittedName>
        <fullName evidence="4">Uncharacterized protein</fullName>
    </submittedName>
</protein>
<feature type="transmembrane region" description="Helical" evidence="3">
    <location>
        <begin position="51"/>
        <end position="71"/>
    </location>
</feature>
<evidence type="ECO:0000256" key="3">
    <source>
        <dbReference type="SAM" id="Phobius"/>
    </source>
</evidence>
<feature type="compositionally biased region" description="Acidic residues" evidence="2">
    <location>
        <begin position="299"/>
        <end position="309"/>
    </location>
</feature>
<evidence type="ECO:0000313" key="5">
    <source>
        <dbReference type="Proteomes" id="UP000779574"/>
    </source>
</evidence>
<reference evidence="4" key="1">
    <citation type="journal article" date="2021" name="J Fungi (Basel)">
        <title>Virulence traits and population genomics of the black yeast Aureobasidium melanogenum.</title>
        <authorList>
            <person name="Cernosa A."/>
            <person name="Sun X."/>
            <person name="Gostincar C."/>
            <person name="Fang C."/>
            <person name="Gunde-Cimerman N."/>
            <person name="Song Z."/>
        </authorList>
    </citation>
    <scope>NUCLEOTIDE SEQUENCE</scope>
    <source>
        <strain evidence="4">EXF-9911</strain>
    </source>
</reference>
<evidence type="ECO:0000256" key="1">
    <source>
        <dbReference type="SAM" id="Coils"/>
    </source>
</evidence>
<proteinExistence type="predicted"/>
<name>A0A9P8ERF9_AURME</name>
<feature type="region of interest" description="Disordered" evidence="2">
    <location>
        <begin position="299"/>
        <end position="318"/>
    </location>
</feature>
<dbReference type="AlphaFoldDB" id="A0A9P8ERF9"/>
<feature type="transmembrane region" description="Helical" evidence="3">
    <location>
        <begin position="104"/>
        <end position="124"/>
    </location>
</feature>
<keyword evidence="3" id="KW-0472">Membrane</keyword>
<dbReference type="OrthoDB" id="10663706at2759"/>
<evidence type="ECO:0000313" key="4">
    <source>
        <dbReference type="EMBL" id="KAG9696429.1"/>
    </source>
</evidence>
<gene>
    <name evidence="4" type="ORF">KCU76_g3731</name>
</gene>
<keyword evidence="3" id="KW-0812">Transmembrane</keyword>
<organism evidence="4 5">
    <name type="scientific">Aureobasidium melanogenum</name>
    <name type="common">Aureobasidium pullulans var. melanogenum</name>
    <dbReference type="NCBI Taxonomy" id="46634"/>
    <lineage>
        <taxon>Eukaryota</taxon>
        <taxon>Fungi</taxon>
        <taxon>Dikarya</taxon>
        <taxon>Ascomycota</taxon>
        <taxon>Pezizomycotina</taxon>
        <taxon>Dothideomycetes</taxon>
        <taxon>Dothideomycetidae</taxon>
        <taxon>Dothideales</taxon>
        <taxon>Saccotheciaceae</taxon>
        <taxon>Aureobasidium</taxon>
    </lineage>
</organism>
<dbReference type="EMBL" id="JAHFXF010000102">
    <property type="protein sequence ID" value="KAG9696429.1"/>
    <property type="molecule type" value="Genomic_DNA"/>
</dbReference>
<keyword evidence="1" id="KW-0175">Coiled coil</keyword>
<dbReference type="Proteomes" id="UP000779574">
    <property type="component" value="Unassembled WGS sequence"/>
</dbReference>
<evidence type="ECO:0000256" key="2">
    <source>
        <dbReference type="SAM" id="MobiDB-lite"/>
    </source>
</evidence>
<reference evidence="4" key="2">
    <citation type="submission" date="2021-08" db="EMBL/GenBank/DDBJ databases">
        <authorList>
            <person name="Gostincar C."/>
            <person name="Sun X."/>
            <person name="Song Z."/>
            <person name="Gunde-Cimerman N."/>
        </authorList>
    </citation>
    <scope>NUCLEOTIDE SEQUENCE</scope>
    <source>
        <strain evidence="4">EXF-9911</strain>
    </source>
</reference>
<keyword evidence="3" id="KW-1133">Transmembrane helix</keyword>
<feature type="coiled-coil region" evidence="1">
    <location>
        <begin position="223"/>
        <end position="263"/>
    </location>
</feature>